<dbReference type="KEGG" id="smo:SELMODRAFT_429359"/>
<keyword evidence="2" id="KW-1185">Reference proteome</keyword>
<evidence type="ECO:0000313" key="2">
    <source>
        <dbReference type="Proteomes" id="UP000001514"/>
    </source>
</evidence>
<dbReference type="Gramene" id="EFJ07979">
    <property type="protein sequence ID" value="EFJ07979"/>
    <property type="gene ID" value="SELMODRAFT_429359"/>
</dbReference>
<sequence length="294" mass="33182">MAELVQGARLRFWSVRAWVRIPLSTGFDDACQVATFKVVLAFYTNGDVKVTSLGSSGNSGKEWKCWCSKNLQESAWSMTSCYTHCCKPVGSGASTRTVSSSPLTMPNGSITLDHFMSAWTKLRMDEAPAPGSFFDIVTSSAGLVLIPQLLWPDRETPRVPRFSLSKIFDNLPPQRQESVSAKQMTTLAEVFLLEHQIESLETMTSNDVRFSGFTKKCLRGLKLSWQAGNFGVSGGVWENSDFVAKNELFFLDKYGMKKSHASRFLEHKEENKQHKLRQCWCYSIVKYLVRYHIS</sequence>
<evidence type="ECO:0000313" key="1">
    <source>
        <dbReference type="EMBL" id="EFJ07979.1"/>
    </source>
</evidence>
<organism evidence="2">
    <name type="scientific">Selaginella moellendorffii</name>
    <name type="common">Spikemoss</name>
    <dbReference type="NCBI Taxonomy" id="88036"/>
    <lineage>
        <taxon>Eukaryota</taxon>
        <taxon>Viridiplantae</taxon>
        <taxon>Streptophyta</taxon>
        <taxon>Embryophyta</taxon>
        <taxon>Tracheophyta</taxon>
        <taxon>Lycopodiopsida</taxon>
        <taxon>Selaginellales</taxon>
        <taxon>Selaginellaceae</taxon>
        <taxon>Selaginella</taxon>
    </lineage>
</organism>
<name>D8T5X5_SELML</name>
<dbReference type="Proteomes" id="UP000001514">
    <property type="component" value="Unassembled WGS sequence"/>
</dbReference>
<proteinExistence type="predicted"/>
<gene>
    <name evidence="1" type="ORF">SELMODRAFT_429359</name>
</gene>
<reference evidence="1 2" key="1">
    <citation type="journal article" date="2011" name="Science">
        <title>The Selaginella genome identifies genetic changes associated with the evolution of vascular plants.</title>
        <authorList>
            <person name="Banks J.A."/>
            <person name="Nishiyama T."/>
            <person name="Hasebe M."/>
            <person name="Bowman J.L."/>
            <person name="Gribskov M."/>
            <person name="dePamphilis C."/>
            <person name="Albert V.A."/>
            <person name="Aono N."/>
            <person name="Aoyama T."/>
            <person name="Ambrose B.A."/>
            <person name="Ashton N.W."/>
            <person name="Axtell M.J."/>
            <person name="Barker E."/>
            <person name="Barker M.S."/>
            <person name="Bennetzen J.L."/>
            <person name="Bonawitz N.D."/>
            <person name="Chapple C."/>
            <person name="Cheng C."/>
            <person name="Correa L.G."/>
            <person name="Dacre M."/>
            <person name="DeBarry J."/>
            <person name="Dreyer I."/>
            <person name="Elias M."/>
            <person name="Engstrom E.M."/>
            <person name="Estelle M."/>
            <person name="Feng L."/>
            <person name="Finet C."/>
            <person name="Floyd S.K."/>
            <person name="Frommer W.B."/>
            <person name="Fujita T."/>
            <person name="Gramzow L."/>
            <person name="Gutensohn M."/>
            <person name="Harholt J."/>
            <person name="Hattori M."/>
            <person name="Heyl A."/>
            <person name="Hirai T."/>
            <person name="Hiwatashi Y."/>
            <person name="Ishikawa M."/>
            <person name="Iwata M."/>
            <person name="Karol K.G."/>
            <person name="Koehler B."/>
            <person name="Kolukisaoglu U."/>
            <person name="Kubo M."/>
            <person name="Kurata T."/>
            <person name="Lalonde S."/>
            <person name="Li K."/>
            <person name="Li Y."/>
            <person name="Litt A."/>
            <person name="Lyons E."/>
            <person name="Manning G."/>
            <person name="Maruyama T."/>
            <person name="Michael T.P."/>
            <person name="Mikami K."/>
            <person name="Miyazaki S."/>
            <person name="Morinaga S."/>
            <person name="Murata T."/>
            <person name="Mueller-Roeber B."/>
            <person name="Nelson D.R."/>
            <person name="Obara M."/>
            <person name="Oguri Y."/>
            <person name="Olmstead R.G."/>
            <person name="Onodera N."/>
            <person name="Petersen B.L."/>
            <person name="Pils B."/>
            <person name="Prigge M."/>
            <person name="Rensing S.A."/>
            <person name="Riano-Pachon D.M."/>
            <person name="Roberts A.W."/>
            <person name="Sato Y."/>
            <person name="Scheller H.V."/>
            <person name="Schulz B."/>
            <person name="Schulz C."/>
            <person name="Shakirov E.V."/>
            <person name="Shibagaki N."/>
            <person name="Shinohara N."/>
            <person name="Shippen D.E."/>
            <person name="Soerensen I."/>
            <person name="Sotooka R."/>
            <person name="Sugimoto N."/>
            <person name="Sugita M."/>
            <person name="Sumikawa N."/>
            <person name="Tanurdzic M."/>
            <person name="Theissen G."/>
            <person name="Ulvskov P."/>
            <person name="Wakazuki S."/>
            <person name="Weng J.K."/>
            <person name="Willats W.W."/>
            <person name="Wipf D."/>
            <person name="Wolf P.G."/>
            <person name="Yang L."/>
            <person name="Zimmer A.D."/>
            <person name="Zhu Q."/>
            <person name="Mitros T."/>
            <person name="Hellsten U."/>
            <person name="Loque D."/>
            <person name="Otillar R."/>
            <person name="Salamov A."/>
            <person name="Schmutz J."/>
            <person name="Shapiro H."/>
            <person name="Lindquist E."/>
            <person name="Lucas S."/>
            <person name="Rokhsar D."/>
            <person name="Grigoriev I.V."/>
        </authorList>
    </citation>
    <scope>NUCLEOTIDE SEQUENCE [LARGE SCALE GENOMIC DNA]</scope>
</reference>
<protein>
    <submittedName>
        <fullName evidence="1">Uncharacterized protein</fullName>
    </submittedName>
</protein>
<dbReference type="InParanoid" id="D8T5X5"/>
<dbReference type="EMBL" id="GL377678">
    <property type="protein sequence ID" value="EFJ07979.1"/>
    <property type="molecule type" value="Genomic_DNA"/>
</dbReference>
<accession>D8T5X5</accession>
<dbReference type="AlphaFoldDB" id="D8T5X5"/>
<dbReference type="HOGENOM" id="CLU_947982_0_0_1"/>